<evidence type="ECO:0000313" key="2">
    <source>
        <dbReference type="Proteomes" id="UP001341840"/>
    </source>
</evidence>
<accession>A0ABU6XBA2</accession>
<keyword evidence="2" id="KW-1185">Reference proteome</keyword>
<reference evidence="1 2" key="1">
    <citation type="journal article" date="2023" name="Plants (Basel)">
        <title>Bridging the Gap: Combining Genomics and Transcriptomics Approaches to Understand Stylosanthes scabra, an Orphan Legume from the Brazilian Caatinga.</title>
        <authorList>
            <person name="Ferreira-Neto J.R.C."/>
            <person name="da Silva M.D."/>
            <person name="Binneck E."/>
            <person name="de Melo N.F."/>
            <person name="da Silva R.H."/>
            <person name="de Melo A.L.T.M."/>
            <person name="Pandolfi V."/>
            <person name="Bustamante F.O."/>
            <person name="Brasileiro-Vidal A.C."/>
            <person name="Benko-Iseppon A.M."/>
        </authorList>
    </citation>
    <scope>NUCLEOTIDE SEQUENCE [LARGE SCALE GENOMIC DNA]</scope>
    <source>
        <tissue evidence="1">Leaves</tissue>
    </source>
</reference>
<comment type="caution">
    <text evidence="1">The sequence shown here is derived from an EMBL/GenBank/DDBJ whole genome shotgun (WGS) entry which is preliminary data.</text>
</comment>
<name>A0ABU6XBA2_9FABA</name>
<sequence>MNSSVWRLLLLTALHRYRLRQEDDIVLIQSWHNHFPTIHLLELFAVFADVGDSGFSDVGVDTQSSGGAETNNRRLMVNLNMPRGGSIENSNPEADVPTEGILEEEIKSHEKSLTGDSMTYAYRVNPTISNDEEVEDEIMSGDEEAIDDEDMHEKVPPRGASPLVLSLVRALARRPTRGFRAGKSPSSGCCNSGALGVWPGGKSGENKSATWRT</sequence>
<dbReference type="EMBL" id="JASCZI010211576">
    <property type="protein sequence ID" value="MED6194651.1"/>
    <property type="molecule type" value="Genomic_DNA"/>
</dbReference>
<evidence type="ECO:0000313" key="1">
    <source>
        <dbReference type="EMBL" id="MED6194651.1"/>
    </source>
</evidence>
<proteinExistence type="predicted"/>
<gene>
    <name evidence="1" type="ORF">PIB30_030504</name>
</gene>
<organism evidence="1 2">
    <name type="scientific">Stylosanthes scabra</name>
    <dbReference type="NCBI Taxonomy" id="79078"/>
    <lineage>
        <taxon>Eukaryota</taxon>
        <taxon>Viridiplantae</taxon>
        <taxon>Streptophyta</taxon>
        <taxon>Embryophyta</taxon>
        <taxon>Tracheophyta</taxon>
        <taxon>Spermatophyta</taxon>
        <taxon>Magnoliopsida</taxon>
        <taxon>eudicotyledons</taxon>
        <taxon>Gunneridae</taxon>
        <taxon>Pentapetalae</taxon>
        <taxon>rosids</taxon>
        <taxon>fabids</taxon>
        <taxon>Fabales</taxon>
        <taxon>Fabaceae</taxon>
        <taxon>Papilionoideae</taxon>
        <taxon>50 kb inversion clade</taxon>
        <taxon>dalbergioids sensu lato</taxon>
        <taxon>Dalbergieae</taxon>
        <taxon>Pterocarpus clade</taxon>
        <taxon>Stylosanthes</taxon>
    </lineage>
</organism>
<protein>
    <submittedName>
        <fullName evidence="1">Uncharacterized protein</fullName>
    </submittedName>
</protein>
<dbReference type="Proteomes" id="UP001341840">
    <property type="component" value="Unassembled WGS sequence"/>
</dbReference>